<proteinExistence type="predicted"/>
<accession>A0A7G9Z063</accession>
<feature type="domain" description="PIN" evidence="1">
    <location>
        <begin position="14"/>
        <end position="159"/>
    </location>
</feature>
<dbReference type="PANTHER" id="PTHR39677:SF4">
    <property type="entry name" value="RIBONUCLEASE VAPC6"/>
    <property type="match status" value="1"/>
</dbReference>
<gene>
    <name evidence="2" type="ORF">DJFKIEJF_00011</name>
</gene>
<dbReference type="Gene3D" id="3.40.50.1010">
    <property type="entry name" value="5'-nuclease"/>
    <property type="match status" value="1"/>
</dbReference>
<dbReference type="AlphaFoldDB" id="A0A7G9Z063"/>
<organism evidence="2">
    <name type="scientific">Candidatus Methanophagaceae archaeon ANME-1 ERB6</name>
    <dbReference type="NCBI Taxonomy" id="2759912"/>
    <lineage>
        <taxon>Archaea</taxon>
        <taxon>Methanobacteriati</taxon>
        <taxon>Methanobacteriota</taxon>
        <taxon>Stenosarchaea group</taxon>
        <taxon>Methanomicrobia</taxon>
        <taxon>Candidatus Methanophagales</taxon>
        <taxon>Candidatus Methanophagaceae</taxon>
    </lineage>
</organism>
<sequence length="165" mass="19122">MGLKLRELPANEEIFIDANIFLYSAFKHPVFGNKCKNFLIGVEKGEIIGYTSDFVRNEVFHKLMIAEVVKKFGIAAKQVVRFVKKKPEVIAELETVWTEMEIIKGFNISILNGSLFPDFIEISKKYWLMATDAFHVATMKRYGITNIATNDPDFERVRWLKVWKP</sequence>
<name>A0A7G9Z063_9EURY</name>
<evidence type="ECO:0000313" key="2">
    <source>
        <dbReference type="EMBL" id="QNO53647.1"/>
    </source>
</evidence>
<evidence type="ECO:0000259" key="1">
    <source>
        <dbReference type="Pfam" id="PF01850"/>
    </source>
</evidence>
<dbReference type="Pfam" id="PF01850">
    <property type="entry name" value="PIN"/>
    <property type="match status" value="1"/>
</dbReference>
<protein>
    <recommendedName>
        <fullName evidence="1">PIN domain-containing protein</fullName>
    </recommendedName>
</protein>
<dbReference type="InterPro" id="IPR002716">
    <property type="entry name" value="PIN_dom"/>
</dbReference>
<dbReference type="InterPro" id="IPR029060">
    <property type="entry name" value="PIN-like_dom_sf"/>
</dbReference>
<dbReference type="SUPFAM" id="SSF88723">
    <property type="entry name" value="PIN domain-like"/>
    <property type="match status" value="1"/>
</dbReference>
<reference evidence="2" key="1">
    <citation type="submission" date="2020-06" db="EMBL/GenBank/DDBJ databases">
        <title>Unique genomic features of the anaerobic methanotrophic archaea.</title>
        <authorList>
            <person name="Chadwick G.L."/>
            <person name="Skennerton C.T."/>
            <person name="Laso-Perez R."/>
            <person name="Leu A.O."/>
            <person name="Speth D.R."/>
            <person name="Yu H."/>
            <person name="Morgan-Lang C."/>
            <person name="Hatzenpichler R."/>
            <person name="Goudeau D."/>
            <person name="Malmstrom R."/>
            <person name="Brazelton W.J."/>
            <person name="Woyke T."/>
            <person name="Hallam S.J."/>
            <person name="Tyson G.W."/>
            <person name="Wegener G."/>
            <person name="Boetius A."/>
            <person name="Orphan V."/>
        </authorList>
    </citation>
    <scope>NUCLEOTIDE SEQUENCE</scope>
</reference>
<dbReference type="PANTHER" id="PTHR39677">
    <property type="entry name" value="RIBONUCLEASE VAPC6"/>
    <property type="match status" value="1"/>
</dbReference>
<dbReference type="EMBL" id="MT631548">
    <property type="protein sequence ID" value="QNO53647.1"/>
    <property type="molecule type" value="Genomic_DNA"/>
</dbReference>